<dbReference type="AlphaFoldDB" id="A0A7X3MLS9"/>
<evidence type="ECO:0000259" key="2">
    <source>
        <dbReference type="Pfam" id="PF13791"/>
    </source>
</evidence>
<dbReference type="Proteomes" id="UP000460412">
    <property type="component" value="Unassembled WGS sequence"/>
</dbReference>
<sequence>MKMKDERQFEGSEKYGDKFEKYLSGELKVEEFREIEEDIEKFQVLIDYVNHTLDEELYEKEDEGGRKNRENSEKISKAIGRKFRNYMIGAAAAAICIVPLLLMGLSPLLNWIYYNPNQSKEIIVKENDSVIVTNPFAAAMSVYMELFCGDKGFAELCLWPEGYGRYTIDVQTQIDGENTSHILELVRNHLYQNDLSWNSSDFPANAFTYRSEGPSLCMDKDTARKKLEEAPELMKIRASISFDKLKNMDELAEFMGKHETYYLYCPVDVKGYRYWGFSPEKRGYDLTYGYDLEKYPYLDISEGSKGDERSPIDAAVREKVTMAEVYEKHVESMIRFLMEDEDFLKIFDGCAPGGKNFINTYEYVEALDYIREHGVKSYGVVVYAAKQELLEMLEDSSVDGVYMLDGKIDLKF</sequence>
<keyword evidence="1" id="KW-0472">Membrane</keyword>
<keyword evidence="1" id="KW-0812">Transmembrane</keyword>
<comment type="caution">
    <text evidence="3">The sequence shown here is derived from an EMBL/GenBank/DDBJ whole genome shotgun (WGS) entry which is preliminary data.</text>
</comment>
<keyword evidence="1" id="KW-1133">Transmembrane helix</keyword>
<feature type="domain" description="Sigma factor regulator C-terminal" evidence="2">
    <location>
        <begin position="236"/>
        <end position="399"/>
    </location>
</feature>
<reference evidence="3 4" key="1">
    <citation type="submission" date="2019-12" db="EMBL/GenBank/DDBJ databases">
        <title>Sporaefaciens musculi gen. nov., sp. nov., a novel bacterium isolated from the caecum of an obese mouse.</title>
        <authorList>
            <person name="Rasmussen T.S."/>
            <person name="Streidl T."/>
            <person name="Hitch T.C.A."/>
            <person name="Wortmann E."/>
            <person name="Deptula P."/>
            <person name="Hansen M."/>
            <person name="Nielsen D.S."/>
            <person name="Clavel T."/>
            <person name="Vogensen F.K."/>
        </authorList>
    </citation>
    <scope>NUCLEOTIDE SEQUENCE [LARGE SCALE GENOMIC DNA]</scope>
    <source>
        <strain evidence="3 4">WCA-9-b2</strain>
    </source>
</reference>
<proteinExistence type="predicted"/>
<dbReference type="InterPro" id="IPR025672">
    <property type="entry name" value="Sigma_reg_C_dom"/>
</dbReference>
<protein>
    <recommendedName>
        <fullName evidence="2">Sigma factor regulator C-terminal domain-containing protein</fullName>
    </recommendedName>
</protein>
<evidence type="ECO:0000313" key="4">
    <source>
        <dbReference type="Proteomes" id="UP000460412"/>
    </source>
</evidence>
<dbReference type="EMBL" id="WUQX01000001">
    <property type="protein sequence ID" value="MXP78635.1"/>
    <property type="molecule type" value="Genomic_DNA"/>
</dbReference>
<evidence type="ECO:0000256" key="1">
    <source>
        <dbReference type="SAM" id="Phobius"/>
    </source>
</evidence>
<dbReference type="RefSeq" id="WP_159755495.1">
    <property type="nucleotide sequence ID" value="NZ_WUQX01000001.1"/>
</dbReference>
<keyword evidence="4" id="KW-1185">Reference proteome</keyword>
<gene>
    <name evidence="3" type="ORF">GN277_25835</name>
</gene>
<dbReference type="Pfam" id="PF13791">
    <property type="entry name" value="Sigma_reg_C"/>
    <property type="match status" value="1"/>
</dbReference>
<feature type="transmembrane region" description="Helical" evidence="1">
    <location>
        <begin position="86"/>
        <end position="114"/>
    </location>
</feature>
<evidence type="ECO:0000313" key="3">
    <source>
        <dbReference type="EMBL" id="MXP78635.1"/>
    </source>
</evidence>
<name>A0A7X3MLS9_9FIRM</name>
<organism evidence="3 4">
    <name type="scientific">Sporofaciens musculi</name>
    <dbReference type="NCBI Taxonomy" id="2681861"/>
    <lineage>
        <taxon>Bacteria</taxon>
        <taxon>Bacillati</taxon>
        <taxon>Bacillota</taxon>
        <taxon>Clostridia</taxon>
        <taxon>Lachnospirales</taxon>
        <taxon>Lachnospiraceae</taxon>
        <taxon>Sporofaciens</taxon>
    </lineage>
</organism>
<accession>A0A7X3MLS9</accession>